<dbReference type="Proteomes" id="UP000322915">
    <property type="component" value="Unassembled WGS sequence"/>
</dbReference>
<dbReference type="SMART" id="SM00493">
    <property type="entry name" value="TOPRIM"/>
    <property type="match status" value="1"/>
</dbReference>
<dbReference type="InterPro" id="IPR006171">
    <property type="entry name" value="TOPRIM_dom"/>
</dbReference>
<dbReference type="Pfam" id="PF01751">
    <property type="entry name" value="Toprim"/>
    <property type="match status" value="1"/>
</dbReference>
<organism evidence="2 3">
    <name type="scientific">Pseudoalteromonas fuliginea</name>
    <dbReference type="NCBI Taxonomy" id="1872678"/>
    <lineage>
        <taxon>Bacteria</taxon>
        <taxon>Pseudomonadati</taxon>
        <taxon>Pseudomonadota</taxon>
        <taxon>Gammaproteobacteria</taxon>
        <taxon>Alteromonadales</taxon>
        <taxon>Pseudoalteromonadaceae</taxon>
        <taxon>Pseudoalteromonas</taxon>
    </lineage>
</organism>
<dbReference type="EMBL" id="SEUJ01000075">
    <property type="protein sequence ID" value="KAA1152101.1"/>
    <property type="molecule type" value="Genomic_DNA"/>
</dbReference>
<comment type="caution">
    <text evidence="2">The sequence shown here is derived from an EMBL/GenBank/DDBJ whole genome shotgun (WGS) entry which is preliminary data.</text>
</comment>
<feature type="domain" description="Toprim" evidence="1">
    <location>
        <begin position="1"/>
        <end position="121"/>
    </location>
</feature>
<keyword evidence="3" id="KW-1185">Reference proteome</keyword>
<gene>
    <name evidence="2" type="ORF">EU509_14995</name>
</gene>
<dbReference type="PANTHER" id="PTHR11390:SF21">
    <property type="entry name" value="DNA TOPOISOMERASE 3-ALPHA"/>
    <property type="match status" value="1"/>
</dbReference>
<sequence length="121" mass="14003">MKLYIAEKPSLGRAIADALPKPHKKHDGYIEVANGDCVSWCIGHLLEQAEPDDYDERFKKWQFDHLPIIPEQWKLKAKAKTKTRKQLTVLKKLIKQASQLIHAGDPDRALLRYFNENSLLQ</sequence>
<protein>
    <submittedName>
        <fullName evidence="2">DNA topoisomerase III</fullName>
    </submittedName>
</protein>
<evidence type="ECO:0000259" key="1">
    <source>
        <dbReference type="PROSITE" id="PS50880"/>
    </source>
</evidence>
<dbReference type="InterPro" id="IPR000380">
    <property type="entry name" value="Topo_IA"/>
</dbReference>
<reference evidence="2 3" key="1">
    <citation type="submission" date="2019-01" db="EMBL/GenBank/DDBJ databases">
        <title>Genome sequences of marine Pseudoalteromonas species.</title>
        <authorList>
            <person name="Boraston A.B."/>
            <person name="Hehemann J.-H."/>
            <person name="Vickers C.J."/>
            <person name="Salama-Alber O."/>
            <person name="Abe K."/>
            <person name="Hettle A.J."/>
        </authorList>
    </citation>
    <scope>NUCLEOTIDE SEQUENCE [LARGE SCALE GENOMIC DNA]</scope>
    <source>
        <strain evidence="2 3">PS47</strain>
    </source>
</reference>
<evidence type="ECO:0000313" key="2">
    <source>
        <dbReference type="EMBL" id="KAA1152101.1"/>
    </source>
</evidence>
<dbReference type="PANTHER" id="PTHR11390">
    <property type="entry name" value="PROKARYOTIC DNA TOPOISOMERASE"/>
    <property type="match status" value="1"/>
</dbReference>
<dbReference type="PROSITE" id="PS50880">
    <property type="entry name" value="TOPRIM"/>
    <property type="match status" value="1"/>
</dbReference>
<accession>A0ABQ6RF18</accession>
<evidence type="ECO:0000313" key="3">
    <source>
        <dbReference type="Proteomes" id="UP000322915"/>
    </source>
</evidence>
<name>A0ABQ6RF18_9GAMM</name>
<dbReference type="InterPro" id="IPR023405">
    <property type="entry name" value="Topo_IA_core_domain"/>
</dbReference>
<dbReference type="SUPFAM" id="SSF56712">
    <property type="entry name" value="Prokaryotic type I DNA topoisomerase"/>
    <property type="match status" value="1"/>
</dbReference>
<proteinExistence type="predicted"/>
<dbReference type="Gene3D" id="3.40.50.140">
    <property type="match status" value="1"/>
</dbReference>